<dbReference type="GO" id="GO:0005737">
    <property type="term" value="C:cytoplasm"/>
    <property type="evidence" value="ECO:0007669"/>
    <property type="project" value="TreeGrafter"/>
</dbReference>
<evidence type="ECO:0000313" key="4">
    <source>
        <dbReference type="EMBL" id="SEW17446.1"/>
    </source>
</evidence>
<sequence length="259" mass="27809">MSMDLAEFTDRLDAELRHDDYADLDASENGLQVGPDRAEIDHVAFAVDGVRETVDRAVEAGADALVVHHGISWGGIDRVTGRTYDRIAPLIENDLALYVSHLPLDGHQDLGNAAGVADVLDLADRAPFGELGPEYIGQRGTATEPYAPDGLRDRLDSTLETGGQAARVLDFGPDEIEDVAIVTGSGADWLDEAVAADVDALVTGEGKQKVYHEAQEADINVVLAGHYATETFGVRSLQELVAEWDDDLETTYIEVPTGL</sequence>
<gene>
    <name evidence="4" type="ORF">SAMN05216285_2903</name>
</gene>
<evidence type="ECO:0000256" key="3">
    <source>
        <dbReference type="PIRSR" id="PIRSR602678-1"/>
    </source>
</evidence>
<feature type="binding site" evidence="3">
    <location>
        <position position="230"/>
    </location>
    <ligand>
        <name>a divalent metal cation</name>
        <dbReference type="ChEBI" id="CHEBI:60240"/>
        <label>1</label>
    </ligand>
</feature>
<evidence type="ECO:0000256" key="1">
    <source>
        <dbReference type="ARBA" id="ARBA00006964"/>
    </source>
</evidence>
<evidence type="ECO:0000313" key="5">
    <source>
        <dbReference type="Proteomes" id="UP000183275"/>
    </source>
</evidence>
<dbReference type="AlphaFoldDB" id="A0A1I0PT20"/>
<dbReference type="SUPFAM" id="SSF102705">
    <property type="entry name" value="NIF3 (NGG1p interacting factor 3)-like"/>
    <property type="match status" value="1"/>
</dbReference>
<dbReference type="InterPro" id="IPR002678">
    <property type="entry name" value="DUF34/NIF3"/>
</dbReference>
<dbReference type="NCBIfam" id="TIGR00486">
    <property type="entry name" value="YbgI_SA1388"/>
    <property type="match status" value="1"/>
</dbReference>
<evidence type="ECO:0000256" key="2">
    <source>
        <dbReference type="ARBA" id="ARBA00022723"/>
    </source>
</evidence>
<dbReference type="InterPro" id="IPR036069">
    <property type="entry name" value="DUF34/NIF3_sf"/>
</dbReference>
<name>A0A1I0PT20_9EURY</name>
<feature type="binding site" evidence="3">
    <location>
        <position position="69"/>
    </location>
    <ligand>
        <name>a divalent metal cation</name>
        <dbReference type="ChEBI" id="CHEBI:60240"/>
        <label>1</label>
    </ligand>
</feature>
<dbReference type="PANTHER" id="PTHR13799:SF14">
    <property type="entry name" value="GTP CYCLOHYDROLASE 1 TYPE 2 HOMOLOG"/>
    <property type="match status" value="1"/>
</dbReference>
<dbReference type="Pfam" id="PF01784">
    <property type="entry name" value="DUF34_NIF3"/>
    <property type="match status" value="1"/>
</dbReference>
<keyword evidence="2 3" id="KW-0479">Metal-binding</keyword>
<reference evidence="5" key="1">
    <citation type="submission" date="2016-10" db="EMBL/GenBank/DDBJ databases">
        <authorList>
            <person name="Varghese N."/>
        </authorList>
    </citation>
    <scope>NUCLEOTIDE SEQUENCE [LARGE SCALE GENOMIC DNA]</scope>
    <source>
        <strain evidence="5">CGMCC 1.12284</strain>
    </source>
</reference>
<dbReference type="Gene3D" id="3.40.1390.30">
    <property type="entry name" value="NIF3 (NGG1p interacting factor 3)-like"/>
    <property type="match status" value="2"/>
</dbReference>
<feature type="binding site" evidence="3">
    <location>
        <position position="68"/>
    </location>
    <ligand>
        <name>a divalent metal cation</name>
        <dbReference type="ChEBI" id="CHEBI:60240"/>
        <label>1</label>
    </ligand>
</feature>
<dbReference type="FunFam" id="3.40.1390.30:FF:000001">
    <property type="entry name" value="GTP cyclohydrolase 1 type 2"/>
    <property type="match status" value="1"/>
</dbReference>
<dbReference type="GO" id="GO:0046872">
    <property type="term" value="F:metal ion binding"/>
    <property type="evidence" value="ECO:0007669"/>
    <property type="project" value="UniProtKB-KW"/>
</dbReference>
<accession>A0A1I0PT20</accession>
<organism evidence="4 5">
    <name type="scientific">Natrinema salifodinae</name>
    <dbReference type="NCBI Taxonomy" id="1202768"/>
    <lineage>
        <taxon>Archaea</taxon>
        <taxon>Methanobacteriati</taxon>
        <taxon>Methanobacteriota</taxon>
        <taxon>Stenosarchaea group</taxon>
        <taxon>Halobacteria</taxon>
        <taxon>Halobacteriales</taxon>
        <taxon>Natrialbaceae</taxon>
        <taxon>Natrinema</taxon>
    </lineage>
</organism>
<dbReference type="EMBL" id="FOIS01000003">
    <property type="protein sequence ID" value="SEW17446.1"/>
    <property type="molecule type" value="Genomic_DNA"/>
</dbReference>
<dbReference type="PANTHER" id="PTHR13799">
    <property type="entry name" value="NGG1 INTERACTING FACTOR 3"/>
    <property type="match status" value="1"/>
</dbReference>
<proteinExistence type="inferred from homology"/>
<dbReference type="Proteomes" id="UP000183275">
    <property type="component" value="Unassembled WGS sequence"/>
</dbReference>
<dbReference type="STRING" id="1202768.SAMN05216285_2903"/>
<comment type="similarity">
    <text evidence="1">Belongs to the GTP cyclohydrolase I type 2/NIF3 family.</text>
</comment>
<feature type="binding site" evidence="3">
    <location>
        <position position="105"/>
    </location>
    <ligand>
        <name>a divalent metal cation</name>
        <dbReference type="ChEBI" id="CHEBI:60240"/>
        <label>1</label>
    </ligand>
</feature>
<protein>
    <submittedName>
        <fullName evidence="4">Dinuclear metal center protein, YbgI/SA1388 family</fullName>
    </submittedName>
</protein>
<keyword evidence="5" id="KW-1185">Reference proteome</keyword>
<dbReference type="eggNOG" id="arCOG04454">
    <property type="taxonomic scope" value="Archaea"/>
</dbReference>
<feature type="binding site" evidence="3">
    <location>
        <position position="226"/>
    </location>
    <ligand>
        <name>a divalent metal cation</name>
        <dbReference type="ChEBI" id="CHEBI:60240"/>
        <label>1</label>
    </ligand>
</feature>